<reference evidence="1" key="1">
    <citation type="submission" date="2020-04" db="EMBL/GenBank/DDBJ databases">
        <authorList>
            <person name="Chiriac C."/>
            <person name="Salcher M."/>
            <person name="Ghai R."/>
            <person name="Kavagutti S V."/>
        </authorList>
    </citation>
    <scope>NUCLEOTIDE SEQUENCE</scope>
</reference>
<sequence length="719" mass="78120">MTIYVRGENPIWFFNNLIGQAVDDTYYAFFLTNTLPYIPQAVYQDPNGISPWSNPLEFQSSGGLPNNLYFNPTLTYRIEIRQGPDQTYPLIWLIENYTLAGYEEPGTDSLLTASNMITNPQFSDIYFSSPFTYTQGSSGTYTIPIGPGWNLVLTGTGTTVLTQGTLAGDANIQGNPPYYLTINNSGWTTAQLVQTFKNNGALFANGAVSIAFTAVSTTSAQNITVSYIPSGPSNTTVIFPSTSILTGDFAVYSNVQSIPASVDTTLDGSAYVNIAFTIAASGIISFTNIQLTGQSTALVDTELEAPLFEEITYERTVDQEFHAYRGSILLQPKDSLLAGWNFGFNPWQFTTTTVTNVATNQYTADQTLVIQQNYVANSTGNNVAVGQGSLANNYGLQIKAVGAHNQFGILQYIDPTSIRPYWNSILSSLVTASLTTTHSTTCKIKMRLIYIASLPSTTSATYPVATWTEFGDPVFASGITAIVPINDPVYTLSSTQQSFAFNGFVLPTSTNAAMTLGIFLYTVTDMNQSSTADYMIVNDVSLVPNIFAIASNPMTFDETLRRCQYYYEKSFDISIVPATSAAMTYNNAKTIKMYLYNSSNSSSNSDNGYLCSFGFDFSQTKRVTPTMLFYSPDSTNAGLLNFAINQNNTNPMPGSGTNPTDIAISNYSPTVDLDRVTMNCTATSTLQMQITSAPKAAGDEAVLYFHYTANAVLGNPTLP</sequence>
<evidence type="ECO:0000313" key="1">
    <source>
        <dbReference type="EMBL" id="CAB4133920.1"/>
    </source>
</evidence>
<protein>
    <submittedName>
        <fullName evidence="1">Uncharacterized protein</fullName>
    </submittedName>
</protein>
<accession>A0A6J5LLQ6</accession>
<dbReference type="EMBL" id="LR796278">
    <property type="protein sequence ID" value="CAB4133920.1"/>
    <property type="molecule type" value="Genomic_DNA"/>
</dbReference>
<proteinExistence type="predicted"/>
<name>A0A6J5LLQ6_9CAUD</name>
<organism evidence="1">
    <name type="scientific">uncultured Caudovirales phage</name>
    <dbReference type="NCBI Taxonomy" id="2100421"/>
    <lineage>
        <taxon>Viruses</taxon>
        <taxon>Duplodnaviria</taxon>
        <taxon>Heunggongvirae</taxon>
        <taxon>Uroviricota</taxon>
        <taxon>Caudoviricetes</taxon>
        <taxon>Peduoviridae</taxon>
        <taxon>Maltschvirus</taxon>
        <taxon>Maltschvirus maltsch</taxon>
    </lineage>
</organism>
<gene>
    <name evidence="1" type="ORF">UFOVP265_7</name>
</gene>